<feature type="compositionally biased region" description="Low complexity" evidence="1">
    <location>
        <begin position="69"/>
        <end position="106"/>
    </location>
</feature>
<gene>
    <name evidence="3" type="ORF">PU648_57345</name>
</gene>
<reference evidence="3 4" key="1">
    <citation type="submission" date="2023-02" db="EMBL/GenBank/DDBJ databases">
        <authorList>
            <person name="Maleckis M."/>
        </authorList>
    </citation>
    <scope>NUCLEOTIDE SEQUENCE [LARGE SCALE GENOMIC DNA]</scope>
    <source>
        <strain evidence="3 4">P8-A2</strain>
        <plasmid evidence="3">unnamed2</plasmid>
    </source>
</reference>
<feature type="region of interest" description="Disordered" evidence="1">
    <location>
        <begin position="68"/>
        <end position="116"/>
    </location>
</feature>
<dbReference type="Proteomes" id="UP001257627">
    <property type="component" value="Unassembled WGS sequence"/>
</dbReference>
<organism evidence="3 4">
    <name type="scientific">Streptomyces mirabilis</name>
    <dbReference type="NCBI Taxonomy" id="68239"/>
    <lineage>
        <taxon>Bacteria</taxon>
        <taxon>Bacillati</taxon>
        <taxon>Actinomycetota</taxon>
        <taxon>Actinomycetes</taxon>
        <taxon>Kitasatosporales</taxon>
        <taxon>Streptomycetaceae</taxon>
        <taxon>Streptomyces</taxon>
    </lineage>
</organism>
<evidence type="ECO:0000256" key="2">
    <source>
        <dbReference type="SAM" id="Phobius"/>
    </source>
</evidence>
<dbReference type="EMBL" id="JARAKF010000004">
    <property type="protein sequence ID" value="MDU9001618.1"/>
    <property type="molecule type" value="Genomic_DNA"/>
</dbReference>
<keyword evidence="2" id="KW-0472">Membrane</keyword>
<feature type="transmembrane region" description="Helical" evidence="2">
    <location>
        <begin position="6"/>
        <end position="28"/>
    </location>
</feature>
<accession>A0ABU3V684</accession>
<protein>
    <submittedName>
        <fullName evidence="3">Uncharacterized protein</fullName>
    </submittedName>
</protein>
<evidence type="ECO:0000256" key="1">
    <source>
        <dbReference type="SAM" id="MobiDB-lite"/>
    </source>
</evidence>
<geneLocation type="plasmid" evidence="3">
    <name>unnamed2</name>
</geneLocation>
<proteinExistence type="predicted"/>
<evidence type="ECO:0000313" key="4">
    <source>
        <dbReference type="Proteomes" id="UP001257627"/>
    </source>
</evidence>
<evidence type="ECO:0000313" key="3">
    <source>
        <dbReference type="EMBL" id="MDU9001618.1"/>
    </source>
</evidence>
<comment type="caution">
    <text evidence="3">The sequence shown here is derived from an EMBL/GenBank/DDBJ whole genome shotgun (WGS) entry which is preliminary data.</text>
</comment>
<name>A0ABU3V684_9ACTN</name>
<keyword evidence="4" id="KW-1185">Reference proteome</keyword>
<sequence>MDIVVMVIAGALAVLAVVVIVGIVAFAHTANKVVDRSRTEDLPKVLETIGRTQSGLVGVMGRGIRQMRLPTGLPSPASTTPSAAALTDQGATGALDGAPAGTAAAEGGAGAQGVIQ</sequence>
<keyword evidence="2" id="KW-1133">Transmembrane helix</keyword>
<keyword evidence="2" id="KW-0812">Transmembrane</keyword>
<keyword evidence="3" id="KW-0614">Plasmid</keyword>
<dbReference type="RefSeq" id="WP_266945874.1">
    <property type="nucleotide sequence ID" value="NZ_JAPEMK010000006.1"/>
</dbReference>
<feature type="compositionally biased region" description="Gly residues" evidence="1">
    <location>
        <begin position="107"/>
        <end position="116"/>
    </location>
</feature>